<evidence type="ECO:0000313" key="2">
    <source>
        <dbReference type="Proteomes" id="UP001153636"/>
    </source>
</evidence>
<dbReference type="EMBL" id="OV651835">
    <property type="protein sequence ID" value="CAH1107677.1"/>
    <property type="molecule type" value="Genomic_DNA"/>
</dbReference>
<gene>
    <name evidence="1" type="ORF">PSYICH_LOCUS8347</name>
</gene>
<accession>A0A9P0GFS2</accession>
<organism evidence="1 2">
    <name type="scientific">Psylliodes chrysocephalus</name>
    <dbReference type="NCBI Taxonomy" id="3402493"/>
    <lineage>
        <taxon>Eukaryota</taxon>
        <taxon>Metazoa</taxon>
        <taxon>Ecdysozoa</taxon>
        <taxon>Arthropoda</taxon>
        <taxon>Hexapoda</taxon>
        <taxon>Insecta</taxon>
        <taxon>Pterygota</taxon>
        <taxon>Neoptera</taxon>
        <taxon>Endopterygota</taxon>
        <taxon>Coleoptera</taxon>
        <taxon>Polyphaga</taxon>
        <taxon>Cucujiformia</taxon>
        <taxon>Chrysomeloidea</taxon>
        <taxon>Chrysomelidae</taxon>
        <taxon>Galerucinae</taxon>
        <taxon>Alticini</taxon>
        <taxon>Psylliodes</taxon>
    </lineage>
</organism>
<proteinExistence type="predicted"/>
<protein>
    <submittedName>
        <fullName evidence="1">Uncharacterized protein</fullName>
    </submittedName>
</protein>
<name>A0A9P0GFS2_9CUCU</name>
<keyword evidence="2" id="KW-1185">Reference proteome</keyword>
<dbReference type="OrthoDB" id="6776101at2759"/>
<sequence>MSFKTRNLVNCPLFDAPKEMSCVMLPTYECIIKEFLWTRIGLEVKSVNRNLLVSKPSKIIAKRAEDIWKNASIPIVSHQRIVELVKQSYDKYRNLLKPYKQTQNVASYKLKDGFIRNTLDSRARMPKFETNKDFSH</sequence>
<evidence type="ECO:0000313" key="1">
    <source>
        <dbReference type="EMBL" id="CAH1107677.1"/>
    </source>
</evidence>
<reference evidence="1" key="1">
    <citation type="submission" date="2022-01" db="EMBL/GenBank/DDBJ databases">
        <authorList>
            <person name="King R."/>
        </authorList>
    </citation>
    <scope>NUCLEOTIDE SEQUENCE</scope>
</reference>
<dbReference type="Proteomes" id="UP001153636">
    <property type="component" value="Chromosome 23"/>
</dbReference>
<dbReference type="AlphaFoldDB" id="A0A9P0GFS2"/>